<evidence type="ECO:0000313" key="3">
    <source>
        <dbReference type="Proteomes" id="UP000177011"/>
    </source>
</evidence>
<evidence type="ECO:0000256" key="1">
    <source>
        <dbReference type="SAM" id="MobiDB-lite"/>
    </source>
</evidence>
<gene>
    <name evidence="2" type="ORF">A2935_03935</name>
</gene>
<comment type="caution">
    <text evidence="2">The sequence shown here is derived from an EMBL/GenBank/DDBJ whole genome shotgun (WGS) entry which is preliminary data.</text>
</comment>
<dbReference type="Proteomes" id="UP000177011">
    <property type="component" value="Unassembled WGS sequence"/>
</dbReference>
<feature type="region of interest" description="Disordered" evidence="1">
    <location>
        <begin position="27"/>
        <end position="84"/>
    </location>
</feature>
<dbReference type="AlphaFoldDB" id="A0A1F8DWW0"/>
<proteinExistence type="predicted"/>
<dbReference type="EMBL" id="MGIS01000015">
    <property type="protein sequence ID" value="OGM93030.1"/>
    <property type="molecule type" value="Genomic_DNA"/>
</dbReference>
<organism evidence="2 3">
    <name type="scientific">Candidatus Wolfebacteria bacterium RIFCSPLOWO2_01_FULL_47_17b</name>
    <dbReference type="NCBI Taxonomy" id="1802558"/>
    <lineage>
        <taxon>Bacteria</taxon>
        <taxon>Candidatus Wolfeibacteriota</taxon>
    </lineage>
</organism>
<accession>A0A1F8DWW0</accession>
<sequence>MHSRGCAAFGIHVQLIVTDGLAPAHVGAKFEEDPQAGTEMPEPDDSAQREMSTRLSPPDIKPLLPTIDKKSESKKPKTTIAAFR</sequence>
<protein>
    <submittedName>
        <fullName evidence="2">Uncharacterized protein</fullName>
    </submittedName>
</protein>
<evidence type="ECO:0000313" key="2">
    <source>
        <dbReference type="EMBL" id="OGM93030.1"/>
    </source>
</evidence>
<reference evidence="2 3" key="1">
    <citation type="journal article" date="2016" name="Nat. Commun.">
        <title>Thousands of microbial genomes shed light on interconnected biogeochemical processes in an aquifer system.</title>
        <authorList>
            <person name="Anantharaman K."/>
            <person name="Brown C.T."/>
            <person name="Hug L.A."/>
            <person name="Sharon I."/>
            <person name="Castelle C.J."/>
            <person name="Probst A.J."/>
            <person name="Thomas B.C."/>
            <person name="Singh A."/>
            <person name="Wilkins M.J."/>
            <person name="Karaoz U."/>
            <person name="Brodie E.L."/>
            <person name="Williams K.H."/>
            <person name="Hubbard S.S."/>
            <person name="Banfield J.F."/>
        </authorList>
    </citation>
    <scope>NUCLEOTIDE SEQUENCE [LARGE SCALE GENOMIC DNA]</scope>
</reference>
<name>A0A1F8DWW0_9BACT</name>